<comment type="subcellular location">
    <subcellularLocation>
        <location evidence="1">Cell envelope</location>
    </subcellularLocation>
</comment>
<proteinExistence type="predicted"/>
<dbReference type="RefSeq" id="WP_073282660.1">
    <property type="nucleotide sequence ID" value="NZ_FRCP01000006.1"/>
</dbReference>
<sequence length="762" mass="85688">MNKKDKNKGDNRLQKKAGKCLAIFIVVMMVLTVVSRVSASLTVPLVSTQKARKDVLNYKIKGDGRIDSANAIYLELLGNLQIAEIYVKKGQSVAKGDRIFRYSLDQLKEQIEKATDEYEASKRAYDKAILTASLETEEADGSDEQKAVTRAKEDYRKAQEDYKEAKVVYKEKLEEIKDKLSDTQREEYDKAEEEYDTAKESYDDTKAKYTKQLAQANEAYATAGETSNKEIQNAKNELADAQSELDEVMLKKTTLIKYMNTLEQHAKNQKFAEMYTDLENIYNTYFGKNEYTEIKSKISETQNAVDDAEKNLKAVKAKWKLTMEEEDRELAKIDPSDPSYESALNKYKLQQLEGENAIREATDAVDRAKKQVSSVSPKYTEISDAAIAYFNYLAANPSGSNVTLYKNYYTAILDSSVVDESAYKAKNKAVEKAKKTVEETTKEQAKLVAKAQTAVNDITAEKKKEEKKAKDLLAKKAKVVDELLDKVYEDKDGIRAARESLEAKEDGVDIAKRAVEDAEDKLSDFQKSNLIKNENKGINAKIAELDMEQLEEDMERKAEILEKLNQVIKVDGEVSADIDGMVTALDIEPKTTISGSEKVAITPSNSVFAGSFEKDYMEYVQEGDKISCQLTGYKKPVEGEVIDIAYNSEGDCYYVTAKLPDGEFAPGITGQFTIEKSSEKYNNCIPLTALRNDNSGDYVLVMRETSTILGKEFKAYRVNVIVDKKDFQTAVINDVLGYDEEVIIGSNRNVMEGDRVRKGTYE</sequence>
<organism evidence="4 5">
    <name type="scientific">Anaerosporobacter mobilis DSM 15930</name>
    <dbReference type="NCBI Taxonomy" id="1120996"/>
    <lineage>
        <taxon>Bacteria</taxon>
        <taxon>Bacillati</taxon>
        <taxon>Bacillota</taxon>
        <taxon>Clostridia</taxon>
        <taxon>Lachnospirales</taxon>
        <taxon>Lachnospiraceae</taxon>
        <taxon>Anaerosporobacter</taxon>
    </lineage>
</organism>
<evidence type="ECO:0000313" key="5">
    <source>
        <dbReference type="Proteomes" id="UP000184038"/>
    </source>
</evidence>
<reference evidence="4 5" key="1">
    <citation type="submission" date="2016-11" db="EMBL/GenBank/DDBJ databases">
        <authorList>
            <person name="Jaros S."/>
            <person name="Januszkiewicz K."/>
            <person name="Wedrychowicz H."/>
        </authorList>
    </citation>
    <scope>NUCLEOTIDE SEQUENCE [LARGE SCALE GENOMIC DNA]</scope>
    <source>
        <strain evidence="4 5">DSM 15930</strain>
    </source>
</reference>
<keyword evidence="5" id="KW-1185">Reference proteome</keyword>
<dbReference type="PANTHER" id="PTHR32347">
    <property type="entry name" value="EFFLUX SYSTEM COMPONENT YKNX-RELATED"/>
    <property type="match status" value="1"/>
</dbReference>
<dbReference type="InterPro" id="IPR050465">
    <property type="entry name" value="UPF0194_transport"/>
</dbReference>
<gene>
    <name evidence="4" type="ORF">SAMN02746066_00595</name>
</gene>
<dbReference type="EMBL" id="FRCP01000006">
    <property type="protein sequence ID" value="SHM06422.1"/>
    <property type="molecule type" value="Genomic_DNA"/>
</dbReference>
<dbReference type="Proteomes" id="UP000184038">
    <property type="component" value="Unassembled WGS sequence"/>
</dbReference>
<accession>A0A1M7FQM4</accession>
<name>A0A1M7FQM4_9FIRM</name>
<evidence type="ECO:0000256" key="2">
    <source>
        <dbReference type="ARBA" id="ARBA00023054"/>
    </source>
</evidence>
<feature type="coiled-coil region" evidence="3">
    <location>
        <begin position="423"/>
        <end position="567"/>
    </location>
</feature>
<dbReference type="GO" id="GO:0030313">
    <property type="term" value="C:cell envelope"/>
    <property type="evidence" value="ECO:0007669"/>
    <property type="project" value="UniProtKB-SubCell"/>
</dbReference>
<evidence type="ECO:0000256" key="3">
    <source>
        <dbReference type="SAM" id="Coils"/>
    </source>
</evidence>
<protein>
    <recommendedName>
        <fullName evidence="6">Biotin-lipoyl like</fullName>
    </recommendedName>
</protein>
<feature type="coiled-coil region" evidence="3">
    <location>
        <begin position="291"/>
        <end position="318"/>
    </location>
</feature>
<dbReference type="STRING" id="1120996.SAMN02746066_00595"/>
<evidence type="ECO:0000313" key="4">
    <source>
        <dbReference type="EMBL" id="SHM06422.1"/>
    </source>
</evidence>
<feature type="coiled-coil region" evidence="3">
    <location>
        <begin position="148"/>
        <end position="251"/>
    </location>
</feature>
<dbReference type="AlphaFoldDB" id="A0A1M7FQM4"/>
<dbReference type="OrthoDB" id="2063580at2"/>
<keyword evidence="2 3" id="KW-0175">Coiled coil</keyword>
<evidence type="ECO:0000256" key="1">
    <source>
        <dbReference type="ARBA" id="ARBA00004196"/>
    </source>
</evidence>
<evidence type="ECO:0008006" key="6">
    <source>
        <dbReference type="Google" id="ProtNLM"/>
    </source>
</evidence>
<dbReference type="PANTHER" id="PTHR32347:SF14">
    <property type="entry name" value="EFFLUX SYSTEM COMPONENT YKNX-RELATED"/>
    <property type="match status" value="1"/>
</dbReference>